<dbReference type="RefSeq" id="WP_006789980.1">
    <property type="nucleotide sequence ID" value="NZ_JH417584.1"/>
</dbReference>
<dbReference type="EMBL" id="AGCJ01000038">
    <property type="protein sequence ID" value="EHM41126.1"/>
    <property type="molecule type" value="Genomic_DNA"/>
</dbReference>
<comment type="catalytic activity">
    <reaction evidence="7 8">
        <text>adenosine(34) in tRNA + H2O + H(+) = inosine(34) in tRNA + NH4(+)</text>
        <dbReference type="Rhea" id="RHEA:43168"/>
        <dbReference type="Rhea" id="RHEA-COMP:10373"/>
        <dbReference type="Rhea" id="RHEA-COMP:10374"/>
        <dbReference type="ChEBI" id="CHEBI:15377"/>
        <dbReference type="ChEBI" id="CHEBI:15378"/>
        <dbReference type="ChEBI" id="CHEBI:28938"/>
        <dbReference type="ChEBI" id="CHEBI:74411"/>
        <dbReference type="ChEBI" id="CHEBI:82852"/>
        <dbReference type="EC" id="3.5.4.33"/>
    </reaction>
</comment>
<dbReference type="NCBIfam" id="NF008113">
    <property type="entry name" value="PRK10860.1"/>
    <property type="match status" value="1"/>
</dbReference>
<evidence type="ECO:0000256" key="4">
    <source>
        <dbReference type="ARBA" id="ARBA00022723"/>
    </source>
</evidence>
<dbReference type="SUPFAM" id="SSF53927">
    <property type="entry name" value="Cytidine deaminase-like"/>
    <property type="match status" value="1"/>
</dbReference>
<evidence type="ECO:0000256" key="6">
    <source>
        <dbReference type="ARBA" id="ARBA00022833"/>
    </source>
</evidence>
<dbReference type="InterPro" id="IPR058535">
    <property type="entry name" value="MafB19-deam"/>
</dbReference>
<dbReference type="InterPro" id="IPR016192">
    <property type="entry name" value="APOBEC/CMP_deaminase_Zn-bd"/>
</dbReference>
<feature type="domain" description="CMP/dCMP-type deaminase" evidence="9">
    <location>
        <begin position="2"/>
        <end position="129"/>
    </location>
</feature>
<dbReference type="FunFam" id="3.40.140.10:FF:000005">
    <property type="entry name" value="tRNA-specific adenosine deaminase"/>
    <property type="match status" value="1"/>
</dbReference>
<protein>
    <recommendedName>
        <fullName evidence="8">tRNA-specific adenosine deaminase</fullName>
        <ecNumber evidence="8">3.5.4.33</ecNumber>
    </recommendedName>
</protein>
<dbReference type="InterPro" id="IPR016193">
    <property type="entry name" value="Cytidine_deaminase-like"/>
</dbReference>
<accession>G9YH71</accession>
<dbReference type="Gene3D" id="3.40.140.10">
    <property type="entry name" value="Cytidine Deaminase, domain 2"/>
    <property type="match status" value="1"/>
</dbReference>
<dbReference type="eggNOG" id="COG0590">
    <property type="taxonomic scope" value="Bacteria"/>
</dbReference>
<dbReference type="CDD" id="cd01285">
    <property type="entry name" value="nucleoside_deaminase"/>
    <property type="match status" value="1"/>
</dbReference>
<name>G9YH71_9FIRM</name>
<feature type="binding site" evidence="8">
    <location>
        <position position="53"/>
    </location>
    <ligand>
        <name>Zn(2+)</name>
        <dbReference type="ChEBI" id="CHEBI:29105"/>
        <note>catalytic</note>
    </ligand>
</feature>
<dbReference type="PROSITE" id="PS00903">
    <property type="entry name" value="CYT_DCMP_DEAMINASES_1"/>
    <property type="match status" value="1"/>
</dbReference>
<dbReference type="EC" id="3.5.4.33" evidence="8"/>
<comment type="subunit">
    <text evidence="2 8">Homodimer.</text>
</comment>
<dbReference type="HAMAP" id="MF_00972">
    <property type="entry name" value="tRNA_aden_deaminase"/>
    <property type="match status" value="1"/>
</dbReference>
<dbReference type="AlphaFoldDB" id="G9YH71"/>
<dbReference type="GO" id="GO:0002100">
    <property type="term" value="P:tRNA wobble adenosine to inosine editing"/>
    <property type="evidence" value="ECO:0007669"/>
    <property type="project" value="UniProtKB-UniRule"/>
</dbReference>
<dbReference type="STRING" id="861450.HMPREF0080_00998"/>
<evidence type="ECO:0000256" key="8">
    <source>
        <dbReference type="HAMAP-Rule" id="MF_00972"/>
    </source>
</evidence>
<comment type="function">
    <text evidence="8">Catalyzes the deamination of adenosine to inosine at the wobble position 34 of tRNA(Arg2).</text>
</comment>
<keyword evidence="4 8" id="KW-0479">Metal-binding</keyword>
<dbReference type="Proteomes" id="UP000005481">
    <property type="component" value="Unassembled WGS sequence"/>
</dbReference>
<dbReference type="PROSITE" id="PS51747">
    <property type="entry name" value="CYT_DCMP_DEAMINASES_2"/>
    <property type="match status" value="1"/>
</dbReference>
<dbReference type="InterPro" id="IPR002125">
    <property type="entry name" value="CMP_dCMP_dom"/>
</dbReference>
<keyword evidence="5 8" id="KW-0378">Hydrolase</keyword>
<evidence type="ECO:0000313" key="11">
    <source>
        <dbReference type="Proteomes" id="UP000005481"/>
    </source>
</evidence>
<dbReference type="PATRIC" id="fig|861450.3.peg.933"/>
<evidence type="ECO:0000256" key="7">
    <source>
        <dbReference type="ARBA" id="ARBA00048045"/>
    </source>
</evidence>
<dbReference type="Pfam" id="PF14437">
    <property type="entry name" value="MafB19-deam"/>
    <property type="match status" value="1"/>
</dbReference>
<keyword evidence="11" id="KW-1185">Reference proteome</keyword>
<dbReference type="OrthoDB" id="9802676at2"/>
<reference evidence="10 11" key="1">
    <citation type="submission" date="2011-08" db="EMBL/GenBank/DDBJ databases">
        <authorList>
            <person name="Weinstock G."/>
            <person name="Sodergren E."/>
            <person name="Clifton S."/>
            <person name="Fulton L."/>
            <person name="Fulton B."/>
            <person name="Courtney L."/>
            <person name="Fronick C."/>
            <person name="Harrison M."/>
            <person name="Strong C."/>
            <person name="Farmer C."/>
            <person name="Delahaunty K."/>
            <person name="Markovic C."/>
            <person name="Hall O."/>
            <person name="Minx P."/>
            <person name="Tomlinson C."/>
            <person name="Mitreva M."/>
            <person name="Hou S."/>
            <person name="Chen J."/>
            <person name="Wollam A."/>
            <person name="Pepin K.H."/>
            <person name="Johnson M."/>
            <person name="Bhonagiri V."/>
            <person name="Zhang X."/>
            <person name="Suruliraj S."/>
            <person name="Warren W."/>
            <person name="Chinwalla A."/>
            <person name="Mardis E.R."/>
            <person name="Wilson R.K."/>
        </authorList>
    </citation>
    <scope>NUCLEOTIDE SEQUENCE [LARGE SCALE GENOMIC DNA]</scope>
    <source>
        <strain evidence="10 11">F0357</strain>
    </source>
</reference>
<evidence type="ECO:0000259" key="9">
    <source>
        <dbReference type="PROSITE" id="PS51747"/>
    </source>
</evidence>
<dbReference type="PANTHER" id="PTHR11079">
    <property type="entry name" value="CYTOSINE DEAMINASE FAMILY MEMBER"/>
    <property type="match status" value="1"/>
</dbReference>
<dbReference type="InterPro" id="IPR028883">
    <property type="entry name" value="tRNA_aden_deaminase"/>
</dbReference>
<sequence length="159" mass="17487">MTKDEFYMGKALEEAKKAAAVGEIPIGAVIVHKKKAVARAHNLRETLPCATAHAELLAIAEACRVLGRWRLTGCTLYVTVEPCPMCAGAIVNSRLDRVVYGCADTKGGGTRSLYKIVDDERLNHRAIVTAGIRETECAALLKDFFRKRRAEEKRKTVSD</sequence>
<proteinExistence type="inferred from homology"/>
<dbReference type="GO" id="GO:0008270">
    <property type="term" value="F:zinc ion binding"/>
    <property type="evidence" value="ECO:0007669"/>
    <property type="project" value="UniProtKB-UniRule"/>
</dbReference>
<organism evidence="10 11">
    <name type="scientific">Anaeroglobus geminatus F0357</name>
    <dbReference type="NCBI Taxonomy" id="861450"/>
    <lineage>
        <taxon>Bacteria</taxon>
        <taxon>Bacillati</taxon>
        <taxon>Bacillota</taxon>
        <taxon>Negativicutes</taxon>
        <taxon>Veillonellales</taxon>
        <taxon>Veillonellaceae</taxon>
        <taxon>Anaeroglobus</taxon>
    </lineage>
</organism>
<feature type="binding site" evidence="8">
    <location>
        <position position="83"/>
    </location>
    <ligand>
        <name>Zn(2+)</name>
        <dbReference type="ChEBI" id="CHEBI:29105"/>
        <note>catalytic</note>
    </ligand>
</feature>
<comment type="cofactor">
    <cofactor evidence="8">
        <name>Zn(2+)</name>
        <dbReference type="ChEBI" id="CHEBI:29105"/>
    </cofactor>
    <text evidence="8">Binds 1 zinc ion per subunit.</text>
</comment>
<comment type="similarity">
    <text evidence="1">Belongs to the cytidine and deoxycytidylate deaminase family. ADAT2 subfamily.</text>
</comment>
<keyword evidence="6 8" id="KW-0862">Zinc</keyword>
<evidence type="ECO:0000313" key="10">
    <source>
        <dbReference type="EMBL" id="EHM41126.1"/>
    </source>
</evidence>
<evidence type="ECO:0000256" key="3">
    <source>
        <dbReference type="ARBA" id="ARBA00022694"/>
    </source>
</evidence>
<comment type="caution">
    <text evidence="10">The sequence shown here is derived from an EMBL/GenBank/DDBJ whole genome shotgun (WGS) entry which is preliminary data.</text>
</comment>
<dbReference type="GO" id="GO:0052717">
    <property type="term" value="F:tRNA-specific adenosine-34 deaminase activity"/>
    <property type="evidence" value="ECO:0007669"/>
    <property type="project" value="UniProtKB-UniRule"/>
</dbReference>
<dbReference type="HOGENOM" id="CLU_025810_3_2_9"/>
<evidence type="ECO:0000256" key="1">
    <source>
        <dbReference type="ARBA" id="ARBA00010669"/>
    </source>
</evidence>
<gene>
    <name evidence="8" type="primary">tadA</name>
    <name evidence="10" type="ORF">HMPREF0080_00998</name>
</gene>
<dbReference type="PANTHER" id="PTHR11079:SF202">
    <property type="entry name" value="TRNA-SPECIFIC ADENOSINE DEAMINASE"/>
    <property type="match status" value="1"/>
</dbReference>
<keyword evidence="3 8" id="KW-0819">tRNA processing</keyword>
<evidence type="ECO:0000256" key="5">
    <source>
        <dbReference type="ARBA" id="ARBA00022801"/>
    </source>
</evidence>
<evidence type="ECO:0000256" key="2">
    <source>
        <dbReference type="ARBA" id="ARBA00011738"/>
    </source>
</evidence>
<feature type="active site" description="Proton donor" evidence="8">
    <location>
        <position position="55"/>
    </location>
</feature>
<feature type="binding site" evidence="8">
    <location>
        <position position="86"/>
    </location>
    <ligand>
        <name>Zn(2+)</name>
        <dbReference type="ChEBI" id="CHEBI:29105"/>
        <note>catalytic</note>
    </ligand>
</feature>